<feature type="compositionally biased region" description="Polar residues" evidence="1">
    <location>
        <begin position="69"/>
        <end position="81"/>
    </location>
</feature>
<dbReference type="EMBL" id="VMQU01000107">
    <property type="protein sequence ID" value="TVS85013.1"/>
    <property type="molecule type" value="Genomic_DNA"/>
</dbReference>
<dbReference type="RefSeq" id="WP_144954484.1">
    <property type="nucleotide sequence ID" value="NZ_VMQU01000107.1"/>
</dbReference>
<dbReference type="Proteomes" id="UP000320513">
    <property type="component" value="Unassembled WGS sequence"/>
</dbReference>
<comment type="caution">
    <text evidence="2">The sequence shown here is derived from an EMBL/GenBank/DDBJ whole genome shotgun (WGS) entry which is preliminary data.</text>
</comment>
<organism evidence="2 3">
    <name type="scientific">Mycobacterium helveticum</name>
    <dbReference type="NCBI Taxonomy" id="2592811"/>
    <lineage>
        <taxon>Bacteria</taxon>
        <taxon>Bacillati</taxon>
        <taxon>Actinomycetota</taxon>
        <taxon>Actinomycetes</taxon>
        <taxon>Mycobacteriales</taxon>
        <taxon>Mycobacteriaceae</taxon>
        <taxon>Mycobacterium</taxon>
    </lineage>
</organism>
<feature type="region of interest" description="Disordered" evidence="1">
    <location>
        <begin position="60"/>
        <end position="81"/>
    </location>
</feature>
<evidence type="ECO:0000313" key="2">
    <source>
        <dbReference type="EMBL" id="TVS85013.1"/>
    </source>
</evidence>
<gene>
    <name evidence="2" type="ORF">FPZ47_20630</name>
</gene>
<keyword evidence="3" id="KW-1185">Reference proteome</keyword>
<evidence type="ECO:0000313" key="3">
    <source>
        <dbReference type="Proteomes" id="UP000320513"/>
    </source>
</evidence>
<evidence type="ECO:0000256" key="1">
    <source>
        <dbReference type="SAM" id="MobiDB-lite"/>
    </source>
</evidence>
<accession>A0A557XHC3</accession>
<proteinExistence type="predicted"/>
<protein>
    <submittedName>
        <fullName evidence="2">Uncharacterized protein</fullName>
    </submittedName>
</protein>
<dbReference type="AlphaFoldDB" id="A0A557XHC3"/>
<sequence length="81" mass="8542">MIVAMRAQIATTLRPRTAASTGCLVVRGVVHDDVAVVADCPGMVFELSTTAVEFELMSGDDALDRGHPSTITDRSTSPLPL</sequence>
<name>A0A557XHC3_9MYCO</name>
<reference evidence="2 3" key="1">
    <citation type="submission" date="2019-07" db="EMBL/GenBank/DDBJ databases">
        <title>New Mycobacterium species.</title>
        <authorList>
            <person name="Tortoli E."/>
            <person name="Ghielmetti G."/>
            <person name="Friedel U."/>
            <person name="Trovato A."/>
        </authorList>
    </citation>
    <scope>NUCLEOTIDE SEQUENCE [LARGE SCALE GENOMIC DNA]</scope>
    <source>
        <strain evidence="2 3">16-83</strain>
    </source>
</reference>